<evidence type="ECO:0000313" key="2">
    <source>
        <dbReference type="EMBL" id="EPD70823.1"/>
    </source>
</evidence>
<dbReference type="Pfam" id="PF06114">
    <property type="entry name" value="Peptidase_M78"/>
    <property type="match status" value="1"/>
</dbReference>
<protein>
    <recommendedName>
        <fullName evidence="1">IrrE N-terminal-like domain-containing protein</fullName>
    </recommendedName>
</protein>
<dbReference type="eggNOG" id="COG2856">
    <property type="taxonomic scope" value="Bacteria"/>
</dbReference>
<dbReference type="Proteomes" id="UP000014408">
    <property type="component" value="Unassembled WGS sequence"/>
</dbReference>
<keyword evidence="3" id="KW-1185">Reference proteome</keyword>
<dbReference type="STRING" id="1125779.HMPREF1219_00118"/>
<comment type="caution">
    <text evidence="2">The sequence shown here is derived from an EMBL/GenBank/DDBJ whole genome shotgun (WGS) entry which is preliminary data.</text>
</comment>
<dbReference type="RefSeq" id="WP_016457042.1">
    <property type="nucleotide sequence ID" value="NZ_KE150446.1"/>
</dbReference>
<sequence length="125" mass="13867">MIDALIATAERRGYRVAWHRGGPKAAWMPPVTISLRLGMSDTQTLCALAHELGHAVHGDPPGHTGACERRADLFAARLLIDPDEYRRAEAIYGTAPARLAEELGVTQHLLCVWKTIFERTKINVR</sequence>
<dbReference type="HOGENOM" id="CLU_134881_1_0_11"/>
<dbReference type="AlphaFoldDB" id="S2Z266"/>
<evidence type="ECO:0000313" key="3">
    <source>
        <dbReference type="Proteomes" id="UP000014408"/>
    </source>
</evidence>
<evidence type="ECO:0000259" key="1">
    <source>
        <dbReference type="Pfam" id="PF06114"/>
    </source>
</evidence>
<dbReference type="PATRIC" id="fig|1125779.3.peg.113"/>
<dbReference type="InterPro" id="IPR010359">
    <property type="entry name" value="IrrE_HExxH"/>
</dbReference>
<reference evidence="2 3" key="1">
    <citation type="submission" date="2013-05" db="EMBL/GenBank/DDBJ databases">
        <title>The Genome Sequence of Corynebacterium pyruviciproducens 1773O (ATCC BAA-1742).</title>
        <authorList>
            <consortium name="The Broad Institute Genomics Platform"/>
            <person name="Earl A."/>
            <person name="Ward D."/>
            <person name="Feldgarden M."/>
            <person name="Gevers D."/>
            <person name="Tong J."/>
            <person name="Walker B."/>
            <person name="Young S."/>
            <person name="Zeng Q."/>
            <person name="Gargeya S."/>
            <person name="Fitzgerald M."/>
            <person name="Haas B."/>
            <person name="Abouelleil A."/>
            <person name="Allen A.W."/>
            <person name="Alvarado L."/>
            <person name="Arachchi H.M."/>
            <person name="Berlin A.M."/>
            <person name="Chapman S.B."/>
            <person name="Gainer-Dewar J."/>
            <person name="Goldberg J."/>
            <person name="Griggs A."/>
            <person name="Gujja S."/>
            <person name="Hansen M."/>
            <person name="Howarth C."/>
            <person name="Imamovic A."/>
            <person name="Ireland A."/>
            <person name="Larimer J."/>
            <person name="McCowan C."/>
            <person name="Murphy C."/>
            <person name="Pearson M."/>
            <person name="Poon T.W."/>
            <person name="Priest M."/>
            <person name="Roberts A."/>
            <person name="Saif S."/>
            <person name="Shea T."/>
            <person name="Sisk P."/>
            <person name="Sykes S."/>
            <person name="Wortman J."/>
            <person name="Nusbaum C."/>
            <person name="Birren B."/>
        </authorList>
    </citation>
    <scope>NUCLEOTIDE SEQUENCE [LARGE SCALE GENOMIC DNA]</scope>
    <source>
        <strain evidence="2 3">ATCC BAA-1742</strain>
    </source>
</reference>
<accession>S2Z266</accession>
<proteinExistence type="predicted"/>
<feature type="domain" description="IrrE N-terminal-like" evidence="1">
    <location>
        <begin position="38"/>
        <end position="109"/>
    </location>
</feature>
<organism evidence="2 3">
    <name type="scientific">Corynebacterium pyruviciproducens ATCC BAA-1742</name>
    <dbReference type="NCBI Taxonomy" id="1125779"/>
    <lineage>
        <taxon>Bacteria</taxon>
        <taxon>Bacillati</taxon>
        <taxon>Actinomycetota</taxon>
        <taxon>Actinomycetes</taxon>
        <taxon>Mycobacteriales</taxon>
        <taxon>Corynebacteriaceae</taxon>
        <taxon>Corynebacterium</taxon>
    </lineage>
</organism>
<gene>
    <name evidence="2" type="ORF">HMPREF1219_00118</name>
</gene>
<dbReference type="EMBL" id="ATBY01000002">
    <property type="protein sequence ID" value="EPD70823.1"/>
    <property type="molecule type" value="Genomic_DNA"/>
</dbReference>
<name>S2Z266_9CORY</name>